<dbReference type="InterPro" id="IPR056740">
    <property type="entry name" value="ILV_EDD_C"/>
</dbReference>
<dbReference type="Gene3D" id="3.50.30.80">
    <property type="entry name" value="IlvD/EDD C-terminal domain-like"/>
    <property type="match status" value="1"/>
</dbReference>
<evidence type="ECO:0000256" key="1">
    <source>
        <dbReference type="ARBA" id="ARBA00006486"/>
    </source>
</evidence>
<evidence type="ECO:0000256" key="2">
    <source>
        <dbReference type="ARBA" id="ARBA00022723"/>
    </source>
</evidence>
<keyword evidence="4" id="KW-0411">Iron-sulfur</keyword>
<dbReference type="EMBL" id="VSSQ01002008">
    <property type="protein sequence ID" value="MPM12683.1"/>
    <property type="molecule type" value="Genomic_DNA"/>
</dbReference>
<dbReference type="GO" id="GO:0004160">
    <property type="term" value="F:dihydroxy-acid dehydratase activity"/>
    <property type="evidence" value="ECO:0007669"/>
    <property type="project" value="UniProtKB-EC"/>
</dbReference>
<dbReference type="InterPro" id="IPR042096">
    <property type="entry name" value="Dihydro-acid_dehy_C"/>
</dbReference>
<keyword evidence="2" id="KW-0479">Metal-binding</keyword>
<reference evidence="7" key="1">
    <citation type="submission" date="2019-08" db="EMBL/GenBank/DDBJ databases">
        <authorList>
            <person name="Kucharzyk K."/>
            <person name="Murdoch R.W."/>
            <person name="Higgins S."/>
            <person name="Loffler F."/>
        </authorList>
    </citation>
    <scope>NUCLEOTIDE SEQUENCE</scope>
</reference>
<feature type="domain" description="Dihydroxy-acid/6-phosphogluconate dehydratase C-terminal" evidence="6">
    <location>
        <begin position="1"/>
        <end position="162"/>
    </location>
</feature>
<keyword evidence="3" id="KW-0408">Iron</keyword>
<comment type="caution">
    <text evidence="7">The sequence shown here is derived from an EMBL/GenBank/DDBJ whole genome shotgun (WGS) entry which is preliminary data.</text>
</comment>
<evidence type="ECO:0000256" key="4">
    <source>
        <dbReference type="ARBA" id="ARBA00023014"/>
    </source>
</evidence>
<dbReference type="AlphaFoldDB" id="A0A644XET8"/>
<evidence type="ECO:0000256" key="3">
    <source>
        <dbReference type="ARBA" id="ARBA00023004"/>
    </source>
</evidence>
<name>A0A644XET8_9ZZZZ</name>
<dbReference type="FunFam" id="3.50.30.80:FF:000001">
    <property type="entry name" value="Dihydroxy-acid dehydratase"/>
    <property type="match status" value="1"/>
</dbReference>
<dbReference type="PANTHER" id="PTHR43661">
    <property type="entry name" value="D-XYLONATE DEHYDRATASE"/>
    <property type="match status" value="1"/>
</dbReference>
<keyword evidence="5 7" id="KW-0456">Lyase</keyword>
<evidence type="ECO:0000256" key="5">
    <source>
        <dbReference type="ARBA" id="ARBA00023239"/>
    </source>
</evidence>
<dbReference type="PROSITE" id="PS00887">
    <property type="entry name" value="ILVD_EDD_2"/>
    <property type="match status" value="1"/>
</dbReference>
<protein>
    <submittedName>
        <fullName evidence="7">Dihydroxy-acid dehydratase</fullName>
        <ecNumber evidence="7">4.2.1.9</ecNumber>
    </submittedName>
</protein>
<dbReference type="GO" id="GO:0051536">
    <property type="term" value="F:iron-sulfur cluster binding"/>
    <property type="evidence" value="ECO:0007669"/>
    <property type="project" value="UniProtKB-KW"/>
</dbReference>
<dbReference type="PANTHER" id="PTHR43661:SF3">
    <property type="entry name" value="D-XYLONATE DEHYDRATASE YAGF-RELATED"/>
    <property type="match status" value="1"/>
</dbReference>
<dbReference type="EC" id="4.2.1.9" evidence="7"/>
<evidence type="ECO:0000259" key="6">
    <source>
        <dbReference type="Pfam" id="PF24877"/>
    </source>
</evidence>
<sequence>MKKSGVDPKMFRHRGPAVVFNSEEEVKEFLLTKKVEPGSVLVVRYEGPKGGPGMRELSIPAAMLVGMGLHTSVAMITDGRFSGATRGPCVGHIAPEAWVGGPIALVKDGDLIEIDLETNCLTLHVPEEELEKRGKELKRPERKLGGVLSAYRKGVGCASEGAIWLFRDDEEEN</sequence>
<dbReference type="Pfam" id="PF24877">
    <property type="entry name" value="ILV_EDD_C"/>
    <property type="match status" value="1"/>
</dbReference>
<accession>A0A644XET8</accession>
<dbReference type="InterPro" id="IPR020558">
    <property type="entry name" value="DiOHA_6PGluconate_deHydtase_CS"/>
</dbReference>
<comment type="similarity">
    <text evidence="1">Belongs to the IlvD/Edd family.</text>
</comment>
<evidence type="ECO:0000313" key="7">
    <source>
        <dbReference type="EMBL" id="MPM12683.1"/>
    </source>
</evidence>
<gene>
    <name evidence="7" type="primary">ilvD_21</name>
    <name evidence="7" type="ORF">SDC9_59037</name>
</gene>
<proteinExistence type="inferred from homology"/>
<dbReference type="SUPFAM" id="SSF52016">
    <property type="entry name" value="LeuD/IlvD-like"/>
    <property type="match status" value="1"/>
</dbReference>
<dbReference type="GO" id="GO:0005829">
    <property type="term" value="C:cytosol"/>
    <property type="evidence" value="ECO:0007669"/>
    <property type="project" value="TreeGrafter"/>
</dbReference>
<dbReference type="GO" id="GO:0046872">
    <property type="term" value="F:metal ion binding"/>
    <property type="evidence" value="ECO:0007669"/>
    <property type="project" value="UniProtKB-KW"/>
</dbReference>
<organism evidence="7">
    <name type="scientific">bioreactor metagenome</name>
    <dbReference type="NCBI Taxonomy" id="1076179"/>
    <lineage>
        <taxon>unclassified sequences</taxon>
        <taxon>metagenomes</taxon>
        <taxon>ecological metagenomes</taxon>
    </lineage>
</organism>